<name>A0A218YX90_9HELO</name>
<evidence type="ECO:0000256" key="1">
    <source>
        <dbReference type="SAM" id="MobiDB-lite"/>
    </source>
</evidence>
<keyword evidence="3" id="KW-1185">Reference proteome</keyword>
<evidence type="ECO:0000313" key="2">
    <source>
        <dbReference type="EMBL" id="OWO99969.1"/>
    </source>
</evidence>
<dbReference type="EMBL" id="MZNU01000340">
    <property type="protein sequence ID" value="OWO99969.1"/>
    <property type="molecule type" value="Genomic_DNA"/>
</dbReference>
<dbReference type="Proteomes" id="UP000242519">
    <property type="component" value="Unassembled WGS sequence"/>
</dbReference>
<feature type="compositionally biased region" description="Polar residues" evidence="1">
    <location>
        <begin position="71"/>
        <end position="84"/>
    </location>
</feature>
<comment type="caution">
    <text evidence="2">The sequence shown here is derived from an EMBL/GenBank/DDBJ whole genome shotgun (WGS) entry which is preliminary data.</text>
</comment>
<reference evidence="2 3" key="1">
    <citation type="submission" date="2017-04" db="EMBL/GenBank/DDBJ databases">
        <title>Draft genome sequence of Marssonina coronaria NL1: causal agent of apple blotch.</title>
        <authorList>
            <person name="Cheng Q."/>
        </authorList>
    </citation>
    <scope>NUCLEOTIDE SEQUENCE [LARGE SCALE GENOMIC DNA]</scope>
    <source>
        <strain evidence="2 3">NL1</strain>
    </source>
</reference>
<sequence>MPSTHFAQPQSDLSPTARHDYEVRPATSLSRYTREMHMHTKRQMEAASRSARRRSANAEGTNAHGRLGQEGSVSSMDSSRSIGG</sequence>
<evidence type="ECO:0000313" key="3">
    <source>
        <dbReference type="Proteomes" id="UP000242519"/>
    </source>
</evidence>
<dbReference type="AlphaFoldDB" id="A0A218YX90"/>
<accession>A0A218YX90</accession>
<feature type="compositionally biased region" description="Polar residues" evidence="1">
    <location>
        <begin position="1"/>
        <end position="14"/>
    </location>
</feature>
<dbReference type="InParanoid" id="A0A218YX90"/>
<organism evidence="2 3">
    <name type="scientific">Diplocarpon coronariae</name>
    <dbReference type="NCBI Taxonomy" id="2795749"/>
    <lineage>
        <taxon>Eukaryota</taxon>
        <taxon>Fungi</taxon>
        <taxon>Dikarya</taxon>
        <taxon>Ascomycota</taxon>
        <taxon>Pezizomycotina</taxon>
        <taxon>Leotiomycetes</taxon>
        <taxon>Helotiales</taxon>
        <taxon>Drepanopezizaceae</taxon>
        <taxon>Diplocarpon</taxon>
    </lineage>
</organism>
<feature type="compositionally biased region" description="Basic and acidic residues" evidence="1">
    <location>
        <begin position="32"/>
        <end position="44"/>
    </location>
</feature>
<dbReference type="OrthoDB" id="5218421at2759"/>
<feature type="region of interest" description="Disordered" evidence="1">
    <location>
        <begin position="1"/>
        <end position="84"/>
    </location>
</feature>
<gene>
    <name evidence="2" type="ORF">B2J93_1454</name>
</gene>
<proteinExistence type="predicted"/>
<protein>
    <submittedName>
        <fullName evidence="2">Uncharacterized protein</fullName>
    </submittedName>
</protein>